<keyword evidence="3" id="KW-1185">Reference proteome</keyword>
<dbReference type="OrthoDB" id="768080at2"/>
<dbReference type="RefSeq" id="WP_068706122.1">
    <property type="nucleotide sequence ID" value="NZ_BDCR01000004.1"/>
</dbReference>
<comment type="caution">
    <text evidence="2">The sequence shown here is derived from an EMBL/GenBank/DDBJ whole genome shotgun (WGS) entry which is preliminary data.</text>
</comment>
<evidence type="ECO:0000256" key="1">
    <source>
        <dbReference type="SAM" id="SignalP"/>
    </source>
</evidence>
<name>A0A161LXG9_9BACT</name>
<reference evidence="3" key="2">
    <citation type="journal article" date="2017" name="Genome Announc.">
        <title>Draft genome sequence of Paludibacter jiangxiensis NM7(T), a propionate-producing fermentative bacterium.</title>
        <authorList>
            <person name="Qiu Y.-L."/>
            <person name="Tourlousse D.M."/>
            <person name="Matsuura N."/>
            <person name="Ohashi A."/>
            <person name="Sekiguchi Y."/>
        </authorList>
    </citation>
    <scope>NUCLEOTIDE SEQUENCE [LARGE SCALE GENOMIC DNA]</scope>
    <source>
        <strain evidence="3">NM7</strain>
    </source>
</reference>
<evidence type="ECO:0000313" key="2">
    <source>
        <dbReference type="EMBL" id="GAT64222.1"/>
    </source>
</evidence>
<protein>
    <recommendedName>
        <fullName evidence="4">DUF3575 domain-containing protein</fullName>
    </recommendedName>
</protein>
<reference evidence="3" key="1">
    <citation type="submission" date="2016-04" db="EMBL/GenBank/DDBJ databases">
        <title>Draft genome sequence of Paludibacter jiangxiensis strain NM7.</title>
        <authorList>
            <person name="Qiu Y."/>
            <person name="Matsuura N."/>
            <person name="Ohashi A."/>
            <person name="Tourlousse M.D."/>
            <person name="Sekiguchi Y."/>
        </authorList>
    </citation>
    <scope>NUCLEOTIDE SEQUENCE [LARGE SCALE GENOMIC DNA]</scope>
    <source>
        <strain evidence="3">NM7</strain>
    </source>
</reference>
<dbReference type="EMBL" id="BDCR01000004">
    <property type="protein sequence ID" value="GAT64222.1"/>
    <property type="molecule type" value="Genomic_DNA"/>
</dbReference>
<evidence type="ECO:0000313" key="3">
    <source>
        <dbReference type="Proteomes" id="UP000076586"/>
    </source>
</evidence>
<gene>
    <name evidence="2" type="ORF">PJIAN_4772</name>
</gene>
<feature type="chain" id="PRO_5007824306" description="DUF3575 domain-containing protein" evidence="1">
    <location>
        <begin position="21"/>
        <end position="181"/>
    </location>
</feature>
<keyword evidence="1" id="KW-0732">Signal</keyword>
<dbReference type="InterPro" id="IPR021958">
    <property type="entry name" value="DUF3575"/>
</dbReference>
<dbReference type="Proteomes" id="UP000076586">
    <property type="component" value="Unassembled WGS sequence"/>
</dbReference>
<organism evidence="2 3">
    <name type="scientific">Paludibacter jiangxiensis</name>
    <dbReference type="NCBI Taxonomy" id="681398"/>
    <lineage>
        <taxon>Bacteria</taxon>
        <taxon>Pseudomonadati</taxon>
        <taxon>Bacteroidota</taxon>
        <taxon>Bacteroidia</taxon>
        <taxon>Bacteroidales</taxon>
        <taxon>Paludibacteraceae</taxon>
        <taxon>Paludibacter</taxon>
    </lineage>
</organism>
<sequence>MKTKLILGVLILMFSQSAFGQRNDFSVDQQNNEVRMNFLMAIAGMPEINYERYLSDNMGVGMAMAFSIVKVGDMTDRFSALPYCRIYFGETKRAAGFFIEGNMALVHQKENGFSGYYYNNEFVLTNVTYTSTCLGFGAAVGFKLLTRGGVSGELYLGAGRLFGDPINAAYPRCGICIGKRF</sequence>
<proteinExistence type="predicted"/>
<feature type="signal peptide" evidence="1">
    <location>
        <begin position="1"/>
        <end position="20"/>
    </location>
</feature>
<accession>A0A161LXG9</accession>
<dbReference type="STRING" id="681398.PJIAN_4772"/>
<dbReference type="AlphaFoldDB" id="A0A161LXG9"/>
<dbReference type="Pfam" id="PF12099">
    <property type="entry name" value="DUF3575"/>
    <property type="match status" value="1"/>
</dbReference>
<evidence type="ECO:0008006" key="4">
    <source>
        <dbReference type="Google" id="ProtNLM"/>
    </source>
</evidence>